<keyword evidence="2" id="KW-1185">Reference proteome</keyword>
<evidence type="ECO:0000313" key="2">
    <source>
        <dbReference type="Proteomes" id="UP000789901"/>
    </source>
</evidence>
<evidence type="ECO:0000313" key="1">
    <source>
        <dbReference type="EMBL" id="CAG8762863.1"/>
    </source>
</evidence>
<dbReference type="Proteomes" id="UP000789901">
    <property type="component" value="Unassembled WGS sequence"/>
</dbReference>
<comment type="caution">
    <text evidence="1">The sequence shown here is derived from an EMBL/GenBank/DDBJ whole genome shotgun (WGS) entry which is preliminary data.</text>
</comment>
<protein>
    <submittedName>
        <fullName evidence="1">18_t:CDS:1</fullName>
    </submittedName>
</protein>
<accession>A0ABN7VEN6</accession>
<feature type="non-terminal residue" evidence="1">
    <location>
        <position position="1"/>
    </location>
</feature>
<sequence length="59" mass="6905">KKKTDVKMEKTKLFTNLQKNDKLESKSETYKDIEMNCFAEIVGPSLEKDIEIEKEIPID</sequence>
<reference evidence="1 2" key="1">
    <citation type="submission" date="2021-06" db="EMBL/GenBank/DDBJ databases">
        <authorList>
            <person name="Kallberg Y."/>
            <person name="Tangrot J."/>
            <person name="Rosling A."/>
        </authorList>
    </citation>
    <scope>NUCLEOTIDE SEQUENCE [LARGE SCALE GENOMIC DNA]</scope>
    <source>
        <strain evidence="1 2">120-4 pot B 10/14</strain>
    </source>
</reference>
<name>A0ABN7VEN6_GIGMA</name>
<gene>
    <name evidence="1" type="ORF">GMARGA_LOCUS17680</name>
</gene>
<dbReference type="EMBL" id="CAJVQB010013551">
    <property type="protein sequence ID" value="CAG8762863.1"/>
    <property type="molecule type" value="Genomic_DNA"/>
</dbReference>
<organism evidence="1 2">
    <name type="scientific">Gigaspora margarita</name>
    <dbReference type="NCBI Taxonomy" id="4874"/>
    <lineage>
        <taxon>Eukaryota</taxon>
        <taxon>Fungi</taxon>
        <taxon>Fungi incertae sedis</taxon>
        <taxon>Mucoromycota</taxon>
        <taxon>Glomeromycotina</taxon>
        <taxon>Glomeromycetes</taxon>
        <taxon>Diversisporales</taxon>
        <taxon>Gigasporaceae</taxon>
        <taxon>Gigaspora</taxon>
    </lineage>
</organism>
<proteinExistence type="predicted"/>